<feature type="compositionally biased region" description="Low complexity" evidence="1">
    <location>
        <begin position="344"/>
        <end position="361"/>
    </location>
</feature>
<feature type="region of interest" description="Disordered" evidence="1">
    <location>
        <begin position="693"/>
        <end position="755"/>
    </location>
</feature>
<dbReference type="PANTHER" id="PTHR23242">
    <property type="entry name" value="TRANSCRIPTION FACTOR HOXA13"/>
    <property type="match status" value="1"/>
</dbReference>
<name>A0ABR2V903_9PEZI</name>
<protein>
    <submittedName>
        <fullName evidence="2">Transcription factor hoxa13</fullName>
    </submittedName>
</protein>
<feature type="compositionally biased region" description="Basic and acidic residues" evidence="1">
    <location>
        <begin position="373"/>
        <end position="382"/>
    </location>
</feature>
<comment type="caution">
    <text evidence="2">The sequence shown here is derived from an EMBL/GenBank/DDBJ whole genome shotgun (WGS) entry which is preliminary data.</text>
</comment>
<evidence type="ECO:0000313" key="3">
    <source>
        <dbReference type="Proteomes" id="UP001408356"/>
    </source>
</evidence>
<evidence type="ECO:0000256" key="1">
    <source>
        <dbReference type="SAM" id="MobiDB-lite"/>
    </source>
</evidence>
<dbReference type="PANTHER" id="PTHR23242:SF9">
    <property type="entry name" value="TRANSCRIPTION FACTOR HOXA13"/>
    <property type="match status" value="1"/>
</dbReference>
<feature type="compositionally biased region" description="Low complexity" evidence="1">
    <location>
        <begin position="656"/>
        <end position="677"/>
    </location>
</feature>
<reference evidence="2 3" key="1">
    <citation type="journal article" date="2024" name="J. Plant Pathol.">
        <title>Sequence and assembly of the genome of Seiridium unicorne, isolate CBS 538.82, causal agent of cypress canker disease.</title>
        <authorList>
            <person name="Scali E."/>
            <person name="Rocca G.D."/>
            <person name="Danti R."/>
            <person name="Garbelotto M."/>
            <person name="Barberini S."/>
            <person name="Baroncelli R."/>
            <person name="Emiliani G."/>
        </authorList>
    </citation>
    <scope>NUCLEOTIDE SEQUENCE [LARGE SCALE GENOMIC DNA]</scope>
    <source>
        <strain evidence="2 3">BM-138-508</strain>
    </source>
</reference>
<sequence>MAGKMNGKTNGYTNGYANGHTNGSVNGNNKVNGINGVNGGINGHSVTPRRPTPPAKANSSFLGRIFSIAARLSIWYSILTVLFRCPATLEACNETTPKICKPYFQAKQAVTPHLTPYYDAYAAPYVDLAKPYYDTVDRVVITPSRTYAVKYGGPQLEKARVLSATQWEKNVQPQLVKYQGLAKTQYDQTVAPHVNKASAAVTPYYDIAKTNALQTYHDVVLPSYLFVQPYALKGYDHASAFTTKTAVPSTLWAWNKTYVFLDSTVWPHLRDVYTVKVEPQLLRIVDRLGRYKELKPKGGAVEELETAATQAAKSTFTKPSASIASTTAPAETTVDAEPTASSVAPAEPESETSTATPTAETNVGSTPATLSKQETREKAAKEVAEDLELWQGKFTKAADEGAAEIEERIEALASEIIQEEAYGKGLPLVSQLNTTASTEIAGLKKVILSTLEQHKESGNPDQFEEEVVAAVRSAGLKIKDKAQGVRTWRENYEHKLEIAVTQAAQDHVRILESIRDLALQKIGMKWAWMDGVTYKHWQQFHKLRETFDEWTEDLKRLVITHPGLKEAQNAGVNVESQAMAIAGEAAQELGSLKQVALWKAVAGDYTDDFDASSMKLAAEAVQKKAAEAAQALKDAANTVQEGVHSLANNAEENVQSASESLSEGISSAISGGTSTSTVQADETLTATVSLAEADAQDSETSAVPPLESLSEEPTHSATDLASESTGPETPIAENEATSIADPEPLPTSDPVDGPEQMEETIVASPDEPTPPVQSSTTAVKSAMFGAAAQSVPSRQPILDTDDVGSSLSSVVSNIQSDVPHTITSAAQSAYTAAIAEAANQYSSAMSAVSVQISGEPKPAHEEMFSSASSAYFGALGAANSRLTDALTAASQGVYGTPTTNWAPQLPTVPSVDWERVQSIAQQNLQDSVNWAGEQYESAKVAIGLAEPTPSTAAERGAKLLDQAKHNYYAGLGVAHARYTEFLSAASTAVSSLTATPTPTDVQGSASSLASVATDSAGSVVSMAGESASSAASVVSDAAASVASSVTDAASNAGDSIAENWDYLLSQVSSQIYAAPTPTPWYENLYAAAGDYASQAGDYAASATDAAADYASHAGEYAASATDAAADYAASVGGFAAENASSATSIASEYADSASSAAASQYSVVASIVSELIVGKEPTFSESVASRLAEIYGSVTATAASVAGEVTDSAASIANAAADTVSTATEGVKDKVEHLRDEL</sequence>
<proteinExistence type="predicted"/>
<feature type="compositionally biased region" description="Polar residues" evidence="1">
    <location>
        <begin position="715"/>
        <end position="727"/>
    </location>
</feature>
<feature type="region of interest" description="Disordered" evidence="1">
    <location>
        <begin position="651"/>
        <end position="678"/>
    </location>
</feature>
<dbReference type="Proteomes" id="UP001408356">
    <property type="component" value="Unassembled WGS sequence"/>
</dbReference>
<feature type="compositionally biased region" description="Low complexity" evidence="1">
    <location>
        <begin position="320"/>
        <end position="333"/>
    </location>
</feature>
<organism evidence="2 3">
    <name type="scientific">Seiridium unicorne</name>
    <dbReference type="NCBI Taxonomy" id="138068"/>
    <lineage>
        <taxon>Eukaryota</taxon>
        <taxon>Fungi</taxon>
        <taxon>Dikarya</taxon>
        <taxon>Ascomycota</taxon>
        <taxon>Pezizomycotina</taxon>
        <taxon>Sordariomycetes</taxon>
        <taxon>Xylariomycetidae</taxon>
        <taxon>Amphisphaeriales</taxon>
        <taxon>Sporocadaceae</taxon>
        <taxon>Seiridium</taxon>
    </lineage>
</organism>
<gene>
    <name evidence="2" type="ORF">SUNI508_04696</name>
</gene>
<feature type="region of interest" description="Disordered" evidence="1">
    <location>
        <begin position="311"/>
        <end position="382"/>
    </location>
</feature>
<accession>A0ABR2V903</accession>
<keyword evidence="3" id="KW-1185">Reference proteome</keyword>
<dbReference type="EMBL" id="JARVKF010000101">
    <property type="protein sequence ID" value="KAK9423029.1"/>
    <property type="molecule type" value="Genomic_DNA"/>
</dbReference>
<evidence type="ECO:0000313" key="2">
    <source>
        <dbReference type="EMBL" id="KAK9423029.1"/>
    </source>
</evidence>
<feature type="compositionally biased region" description="Polar residues" evidence="1">
    <location>
        <begin position="362"/>
        <end position="372"/>
    </location>
</feature>